<dbReference type="AlphaFoldDB" id="A0AAD9IK90"/>
<evidence type="ECO:0000259" key="6">
    <source>
        <dbReference type="Pfam" id="PF00266"/>
    </source>
</evidence>
<keyword evidence="8" id="KW-1185">Reference proteome</keyword>
<protein>
    <recommendedName>
        <fullName evidence="2">cysteine desulfurase</fullName>
        <ecNumber evidence="2">2.8.1.7</ecNumber>
    </recommendedName>
</protein>
<dbReference type="CDD" id="cd06453">
    <property type="entry name" value="SufS_like"/>
    <property type="match status" value="1"/>
</dbReference>
<dbReference type="InterPro" id="IPR000192">
    <property type="entry name" value="Aminotrans_V_dom"/>
</dbReference>
<comment type="caution">
    <text evidence="7">The sequence shown here is derived from an EMBL/GenBank/DDBJ whole genome shotgun (WGS) entry which is preliminary data.</text>
</comment>
<dbReference type="SUPFAM" id="SSF53383">
    <property type="entry name" value="PLP-dependent transferases"/>
    <property type="match status" value="1"/>
</dbReference>
<gene>
    <name evidence="7" type="ORF">QBZ16_003570</name>
</gene>
<keyword evidence="4" id="KW-0663">Pyridoxal phosphate</keyword>
<name>A0AAD9IK90_PROWI</name>
<organism evidence="7 8">
    <name type="scientific">Prototheca wickerhamii</name>
    <dbReference type="NCBI Taxonomy" id="3111"/>
    <lineage>
        <taxon>Eukaryota</taxon>
        <taxon>Viridiplantae</taxon>
        <taxon>Chlorophyta</taxon>
        <taxon>core chlorophytes</taxon>
        <taxon>Trebouxiophyceae</taxon>
        <taxon>Chlorellales</taxon>
        <taxon>Chlorellaceae</taxon>
        <taxon>Prototheca</taxon>
    </lineage>
</organism>
<dbReference type="PANTHER" id="PTHR43586">
    <property type="entry name" value="CYSTEINE DESULFURASE"/>
    <property type="match status" value="1"/>
</dbReference>
<evidence type="ECO:0000313" key="7">
    <source>
        <dbReference type="EMBL" id="KAK2078730.1"/>
    </source>
</evidence>
<dbReference type="InterPro" id="IPR015424">
    <property type="entry name" value="PyrdxlP-dep_Trfase"/>
</dbReference>
<accession>A0AAD9IK90</accession>
<reference evidence="7" key="1">
    <citation type="submission" date="2021-01" db="EMBL/GenBank/DDBJ databases">
        <authorList>
            <person name="Eckstrom K.M.E."/>
        </authorList>
    </citation>
    <scope>NUCLEOTIDE SEQUENCE</scope>
    <source>
        <strain evidence="7">UVCC 0001</strain>
    </source>
</reference>
<evidence type="ECO:0000256" key="2">
    <source>
        <dbReference type="ARBA" id="ARBA00012239"/>
    </source>
</evidence>
<comment type="cofactor">
    <cofactor evidence="1">
        <name>pyridoxal 5'-phosphate</name>
        <dbReference type="ChEBI" id="CHEBI:597326"/>
    </cofactor>
</comment>
<proteinExistence type="predicted"/>
<evidence type="ECO:0000313" key="8">
    <source>
        <dbReference type="Proteomes" id="UP001255856"/>
    </source>
</evidence>
<dbReference type="NCBIfam" id="TIGR01979">
    <property type="entry name" value="sufS"/>
    <property type="match status" value="1"/>
</dbReference>
<dbReference type="EC" id="2.8.1.7" evidence="2"/>
<evidence type="ECO:0000256" key="3">
    <source>
        <dbReference type="ARBA" id="ARBA00022679"/>
    </source>
</evidence>
<dbReference type="InterPro" id="IPR015421">
    <property type="entry name" value="PyrdxlP-dep_Trfase_major"/>
</dbReference>
<dbReference type="Gene3D" id="3.90.1150.10">
    <property type="entry name" value="Aspartate Aminotransferase, domain 1"/>
    <property type="match status" value="1"/>
</dbReference>
<dbReference type="Pfam" id="PF00266">
    <property type="entry name" value="Aminotran_5"/>
    <property type="match status" value="1"/>
</dbReference>
<evidence type="ECO:0000256" key="4">
    <source>
        <dbReference type="ARBA" id="ARBA00022898"/>
    </source>
</evidence>
<dbReference type="EMBL" id="JASFZW010000004">
    <property type="protein sequence ID" value="KAK2078730.1"/>
    <property type="molecule type" value="Genomic_DNA"/>
</dbReference>
<dbReference type="GO" id="GO:0030170">
    <property type="term" value="F:pyridoxal phosphate binding"/>
    <property type="evidence" value="ECO:0007669"/>
    <property type="project" value="InterPro"/>
</dbReference>
<comment type="catalytic activity">
    <reaction evidence="5">
        <text>(sulfur carrier)-H + L-cysteine = (sulfur carrier)-SH + L-alanine</text>
        <dbReference type="Rhea" id="RHEA:43892"/>
        <dbReference type="Rhea" id="RHEA-COMP:14737"/>
        <dbReference type="Rhea" id="RHEA-COMP:14739"/>
        <dbReference type="ChEBI" id="CHEBI:29917"/>
        <dbReference type="ChEBI" id="CHEBI:35235"/>
        <dbReference type="ChEBI" id="CHEBI:57972"/>
        <dbReference type="ChEBI" id="CHEBI:64428"/>
        <dbReference type="EC" id="2.8.1.7"/>
    </reaction>
</comment>
<dbReference type="Gene3D" id="3.40.640.10">
    <property type="entry name" value="Type I PLP-dependent aspartate aminotransferase-like (Major domain)"/>
    <property type="match status" value="1"/>
</dbReference>
<dbReference type="GO" id="GO:0031071">
    <property type="term" value="F:cysteine desulfurase activity"/>
    <property type="evidence" value="ECO:0007669"/>
    <property type="project" value="UniProtKB-EC"/>
</dbReference>
<dbReference type="Proteomes" id="UP001255856">
    <property type="component" value="Unassembled WGS sequence"/>
</dbReference>
<sequence>MRAVGGVQAGNGVASDCRSCLCPAVTFKQRIQGRPLVYLDNAATSQKPRQVLQALDEYYREYNSNVHRGVHALSARATREYELAREKVAAFIGARSALEVVFTRNASEAVNLVAQTWGAQHVHAGDEIVVSVAEHHSNLVPWQLLAQRTGAVLRHVPLTRDTQELDLVALVHASNVLGGVTPAETVCEMARAVGARVLLDCCQSVPNRPVDVQALGADWIVASGHKMCAPTGIGFLWGRYDLLESMPPWMGGGEMIEDVFLDHSTFAPPPTRFEAGTPSIAQAIGLGAACDYLASLGMARIEEHERQLGTHLFEQLRSINDVEVYGPPPTAKLGRMALATFNVRGIHPTDISAILDQSGVAVRSGHMCTAPLHRELGLPASVRASPYFYNSLAEIDVFIEALKDAISFFR</sequence>
<dbReference type="InterPro" id="IPR015422">
    <property type="entry name" value="PyrdxlP-dep_Trfase_small"/>
</dbReference>
<dbReference type="GO" id="GO:0006534">
    <property type="term" value="P:cysteine metabolic process"/>
    <property type="evidence" value="ECO:0007669"/>
    <property type="project" value="InterPro"/>
</dbReference>
<feature type="domain" description="Aminotransferase class V" evidence="6">
    <location>
        <begin position="37"/>
        <end position="398"/>
    </location>
</feature>
<evidence type="ECO:0000256" key="5">
    <source>
        <dbReference type="ARBA" id="ARBA00050776"/>
    </source>
</evidence>
<dbReference type="PANTHER" id="PTHR43586:SF8">
    <property type="entry name" value="CYSTEINE DESULFURASE 1, CHLOROPLASTIC"/>
    <property type="match status" value="1"/>
</dbReference>
<evidence type="ECO:0000256" key="1">
    <source>
        <dbReference type="ARBA" id="ARBA00001933"/>
    </source>
</evidence>
<dbReference type="InterPro" id="IPR010970">
    <property type="entry name" value="Cys_dSase_SufS"/>
</dbReference>
<keyword evidence="3" id="KW-0808">Transferase</keyword>